<dbReference type="Gene3D" id="1.10.510.10">
    <property type="entry name" value="Transferase(Phosphotransferase) domain 1"/>
    <property type="match status" value="1"/>
</dbReference>
<keyword evidence="5" id="KW-0418">Kinase</keyword>
<dbReference type="PROSITE" id="PS50011">
    <property type="entry name" value="PROTEIN_KINASE_DOM"/>
    <property type="match status" value="1"/>
</dbReference>
<keyword evidence="2" id="KW-0723">Serine/threonine-protein kinase</keyword>
<evidence type="ECO:0000256" key="3">
    <source>
        <dbReference type="ARBA" id="ARBA00022679"/>
    </source>
</evidence>
<dbReference type="FunFam" id="1.10.510.10:FF:000533">
    <property type="entry name" value="cyclin-dependent kinase 10"/>
    <property type="match status" value="1"/>
</dbReference>
<protein>
    <recommendedName>
        <fullName evidence="7">Protein kinase domain-containing protein</fullName>
    </recommendedName>
</protein>
<accession>A0A811K8Z9</accession>
<dbReference type="OrthoDB" id="1732493at2759"/>
<proteinExistence type="inferred from homology"/>
<dbReference type="PANTHER" id="PTHR24056">
    <property type="entry name" value="CELL DIVISION PROTEIN KINASE"/>
    <property type="match status" value="1"/>
</dbReference>
<sequence>MDNDLVFTSLASLETVVVPDEKVGYGKCRNVDEFEKLDLCGEGSYGIVWKGKEIKTGKEYALKKLRLNSNEEVNISVIREIFALKSVQHDNIVKLVDVAVGRRSRKIFLIMEYCDMDLAFMLNKMSFPFTESQSKCLLLQLFEALEYLHRNHFIHRDIKLSNLLITSQGVLKVADFGLTRLFGDPPVAMTNQVVTLWYRAPELLLDSEFHDTGVDMWACGCIMAELLLHRPFLPGESEIEQITKIINMFGTPNEQIWPGMSKLRLPEGFKFVEQPYNNLKKHFSAHGQQCLDLMYKLFAYDPKKRVTASECILHNYFDTSPLPCSPELMPTLTSLLKGRKYT</sequence>
<dbReference type="InterPro" id="IPR008271">
    <property type="entry name" value="Ser/Thr_kinase_AS"/>
</dbReference>
<evidence type="ECO:0000313" key="9">
    <source>
        <dbReference type="Proteomes" id="UP000614601"/>
    </source>
</evidence>
<evidence type="ECO:0000313" key="8">
    <source>
        <dbReference type="EMBL" id="CAD5211783.1"/>
    </source>
</evidence>
<evidence type="ECO:0000256" key="1">
    <source>
        <dbReference type="ARBA" id="ARBA00006485"/>
    </source>
</evidence>
<dbReference type="InterPro" id="IPR050108">
    <property type="entry name" value="CDK"/>
</dbReference>
<keyword evidence="9" id="KW-1185">Reference proteome</keyword>
<dbReference type="PANTHER" id="PTHR24056:SF508">
    <property type="entry name" value="CYCLIN-DEPENDENT KINASE 10"/>
    <property type="match status" value="1"/>
</dbReference>
<evidence type="ECO:0000256" key="6">
    <source>
        <dbReference type="ARBA" id="ARBA00022840"/>
    </source>
</evidence>
<dbReference type="Proteomes" id="UP000783686">
    <property type="component" value="Unassembled WGS sequence"/>
</dbReference>
<reference evidence="8" key="1">
    <citation type="submission" date="2020-09" db="EMBL/GenBank/DDBJ databases">
        <authorList>
            <person name="Kikuchi T."/>
        </authorList>
    </citation>
    <scope>NUCLEOTIDE SEQUENCE</scope>
    <source>
        <strain evidence="8">SH1</strain>
    </source>
</reference>
<comment type="caution">
    <text evidence="8">The sequence shown here is derived from an EMBL/GenBank/DDBJ whole genome shotgun (WGS) entry which is preliminary data.</text>
</comment>
<dbReference type="EMBL" id="CAJFDH010000002">
    <property type="protein sequence ID" value="CAD5211783.1"/>
    <property type="molecule type" value="Genomic_DNA"/>
</dbReference>
<dbReference type="SUPFAM" id="SSF56112">
    <property type="entry name" value="Protein kinase-like (PK-like)"/>
    <property type="match status" value="1"/>
</dbReference>
<dbReference type="GO" id="GO:0005634">
    <property type="term" value="C:nucleus"/>
    <property type="evidence" value="ECO:0007669"/>
    <property type="project" value="TreeGrafter"/>
</dbReference>
<dbReference type="GO" id="GO:0004674">
    <property type="term" value="F:protein serine/threonine kinase activity"/>
    <property type="evidence" value="ECO:0007669"/>
    <property type="project" value="UniProtKB-KW"/>
</dbReference>
<dbReference type="InterPro" id="IPR000719">
    <property type="entry name" value="Prot_kinase_dom"/>
</dbReference>
<keyword evidence="4" id="KW-0547">Nucleotide-binding</keyword>
<dbReference type="PROSITE" id="PS00108">
    <property type="entry name" value="PROTEIN_KINASE_ST"/>
    <property type="match status" value="1"/>
</dbReference>
<dbReference type="Gene3D" id="3.30.200.20">
    <property type="entry name" value="Phosphorylase Kinase, domain 1"/>
    <property type="match status" value="1"/>
</dbReference>
<dbReference type="GO" id="GO:0007346">
    <property type="term" value="P:regulation of mitotic cell cycle"/>
    <property type="evidence" value="ECO:0007669"/>
    <property type="project" value="TreeGrafter"/>
</dbReference>
<organism evidence="8 9">
    <name type="scientific">Bursaphelenchus okinawaensis</name>
    <dbReference type="NCBI Taxonomy" id="465554"/>
    <lineage>
        <taxon>Eukaryota</taxon>
        <taxon>Metazoa</taxon>
        <taxon>Ecdysozoa</taxon>
        <taxon>Nematoda</taxon>
        <taxon>Chromadorea</taxon>
        <taxon>Rhabditida</taxon>
        <taxon>Tylenchina</taxon>
        <taxon>Tylenchomorpha</taxon>
        <taxon>Aphelenchoidea</taxon>
        <taxon>Aphelenchoididae</taxon>
        <taxon>Bursaphelenchus</taxon>
    </lineage>
</organism>
<evidence type="ECO:0000256" key="2">
    <source>
        <dbReference type="ARBA" id="ARBA00022527"/>
    </source>
</evidence>
<dbReference type="EMBL" id="CAJFCW020000002">
    <property type="protein sequence ID" value="CAG9094379.1"/>
    <property type="molecule type" value="Genomic_DNA"/>
</dbReference>
<dbReference type="SMART" id="SM00220">
    <property type="entry name" value="S_TKc"/>
    <property type="match status" value="1"/>
</dbReference>
<evidence type="ECO:0000259" key="7">
    <source>
        <dbReference type="PROSITE" id="PS50011"/>
    </source>
</evidence>
<gene>
    <name evidence="8" type="ORF">BOKJ2_LOCUS3874</name>
</gene>
<dbReference type="Proteomes" id="UP000614601">
    <property type="component" value="Unassembled WGS sequence"/>
</dbReference>
<comment type="similarity">
    <text evidence="1">Belongs to the protein kinase superfamily. CMGC Ser/Thr protein kinase family. CDC2/CDKX subfamily.</text>
</comment>
<keyword evidence="3" id="KW-0808">Transferase</keyword>
<evidence type="ECO:0000256" key="4">
    <source>
        <dbReference type="ARBA" id="ARBA00022741"/>
    </source>
</evidence>
<dbReference type="GO" id="GO:0005524">
    <property type="term" value="F:ATP binding"/>
    <property type="evidence" value="ECO:0007669"/>
    <property type="project" value="UniProtKB-KW"/>
</dbReference>
<dbReference type="Pfam" id="PF00069">
    <property type="entry name" value="Pkinase"/>
    <property type="match status" value="1"/>
</dbReference>
<dbReference type="AlphaFoldDB" id="A0A811K8Z9"/>
<evidence type="ECO:0000256" key="5">
    <source>
        <dbReference type="ARBA" id="ARBA00022777"/>
    </source>
</evidence>
<dbReference type="InterPro" id="IPR011009">
    <property type="entry name" value="Kinase-like_dom_sf"/>
</dbReference>
<name>A0A811K8Z9_9BILA</name>
<keyword evidence="6" id="KW-0067">ATP-binding</keyword>
<feature type="domain" description="Protein kinase" evidence="7">
    <location>
        <begin position="34"/>
        <end position="317"/>
    </location>
</feature>